<reference evidence="4 5" key="1">
    <citation type="submission" date="2022-04" db="EMBL/GenBank/DDBJ databases">
        <title>Streptomyces sp. nov. LCR6-01 isolated from Lichen of Dirinaria sp.</title>
        <authorList>
            <person name="Kanchanasin P."/>
            <person name="Tanasupawat S."/>
            <person name="Phongsopitanun W."/>
        </authorList>
    </citation>
    <scope>NUCLEOTIDE SEQUENCE [LARGE SCALE GENOMIC DNA]</scope>
    <source>
        <strain evidence="4 5">LCR6-01</strain>
    </source>
</reference>
<dbReference type="InterPro" id="IPR052336">
    <property type="entry name" value="MlaD_Phospholipid_Transporter"/>
</dbReference>
<proteinExistence type="predicted"/>
<dbReference type="Pfam" id="PF02470">
    <property type="entry name" value="MlaD"/>
    <property type="match status" value="1"/>
</dbReference>
<feature type="region of interest" description="Disordered" evidence="1">
    <location>
        <begin position="329"/>
        <end position="384"/>
    </location>
</feature>
<evidence type="ECO:0000313" key="5">
    <source>
        <dbReference type="Proteomes" id="UP001522868"/>
    </source>
</evidence>
<dbReference type="InterPro" id="IPR005693">
    <property type="entry name" value="Mce"/>
</dbReference>
<feature type="domain" description="Mammalian cell entry C-terminal" evidence="3">
    <location>
        <begin position="123"/>
        <end position="309"/>
    </location>
</feature>
<dbReference type="PANTHER" id="PTHR33371:SF16">
    <property type="entry name" value="MCE-FAMILY PROTEIN MCE3F"/>
    <property type="match status" value="1"/>
</dbReference>
<name>A0ABT0IH29_9ACTN</name>
<dbReference type="RefSeq" id="WP_248636452.1">
    <property type="nucleotide sequence ID" value="NZ_JALPTH010000029.1"/>
</dbReference>
<sequence length="384" mass="40149">MITRLTHLKNLAFLLLGAVVLAYIGVHYADLGRHVGASGTYTVLVELDRTGGLFDGSNVTYRGVDVGRVRTVRLTDQGVEAELAIDSATPRIPADLTAEVADLSAVGEDYLDLAPRTDRGPYLRDGSRVPRGRTTTPAPITDLLTSVTALSSSVPAGELRTAVDELGKAFSHQGQNLQVLLDSGSRFLHSADTAFPDTRRLLIDSRTVLRTQAESSRALADFADGAQQLARTLKTSDADLRRLIGDAPAAAEQVTALLKDTDPGLSVLLANLTTTSELFVTRRSGVRELMVRLPRVAAKGATAITGAGVKLGLVTTFFQPLPCTTGYGGTPHRNGLDTSTGPVNTSAACTAPPGGGQNVRGSAQAPRGGVPTPARPGPGEGSPR</sequence>
<dbReference type="PANTHER" id="PTHR33371">
    <property type="entry name" value="INTERMEMBRANE PHOSPHOLIPID TRANSPORT SYSTEM BINDING PROTEIN MLAD-RELATED"/>
    <property type="match status" value="1"/>
</dbReference>
<comment type="caution">
    <text evidence="4">The sequence shown here is derived from an EMBL/GenBank/DDBJ whole genome shotgun (WGS) entry which is preliminary data.</text>
</comment>
<dbReference type="Pfam" id="PF11887">
    <property type="entry name" value="Mce4_CUP1"/>
    <property type="match status" value="1"/>
</dbReference>
<accession>A0ABT0IH29</accession>
<feature type="domain" description="Mce/MlaD" evidence="2">
    <location>
        <begin position="40"/>
        <end position="115"/>
    </location>
</feature>
<dbReference type="NCBIfam" id="TIGR00996">
    <property type="entry name" value="Mtu_fam_mce"/>
    <property type="match status" value="1"/>
</dbReference>
<gene>
    <name evidence="4" type="ORF">M1O15_25220</name>
</gene>
<keyword evidence="5" id="KW-1185">Reference proteome</keyword>
<dbReference type="Proteomes" id="UP001522868">
    <property type="component" value="Unassembled WGS sequence"/>
</dbReference>
<protein>
    <submittedName>
        <fullName evidence="4">MCE family protein</fullName>
    </submittedName>
</protein>
<dbReference type="InterPro" id="IPR024516">
    <property type="entry name" value="Mce_C"/>
</dbReference>
<feature type="compositionally biased region" description="Polar residues" evidence="1">
    <location>
        <begin position="336"/>
        <end position="348"/>
    </location>
</feature>
<dbReference type="EMBL" id="JALPTH010000029">
    <property type="protein sequence ID" value="MCK8680636.1"/>
    <property type="molecule type" value="Genomic_DNA"/>
</dbReference>
<evidence type="ECO:0000256" key="1">
    <source>
        <dbReference type="SAM" id="MobiDB-lite"/>
    </source>
</evidence>
<dbReference type="InterPro" id="IPR003399">
    <property type="entry name" value="Mce/MlaD"/>
</dbReference>
<evidence type="ECO:0000313" key="4">
    <source>
        <dbReference type="EMBL" id="MCK8680636.1"/>
    </source>
</evidence>
<organism evidence="4 5">
    <name type="scientific">Streptomyces lichenis</name>
    <dbReference type="NCBI Taxonomy" id="2306967"/>
    <lineage>
        <taxon>Bacteria</taxon>
        <taxon>Bacillati</taxon>
        <taxon>Actinomycetota</taxon>
        <taxon>Actinomycetes</taxon>
        <taxon>Kitasatosporales</taxon>
        <taxon>Streptomycetaceae</taxon>
        <taxon>Streptomyces</taxon>
    </lineage>
</organism>
<evidence type="ECO:0000259" key="2">
    <source>
        <dbReference type="Pfam" id="PF02470"/>
    </source>
</evidence>
<evidence type="ECO:0000259" key="3">
    <source>
        <dbReference type="Pfam" id="PF11887"/>
    </source>
</evidence>